<feature type="transmembrane region" description="Helical" evidence="5">
    <location>
        <begin position="194"/>
        <end position="212"/>
    </location>
</feature>
<reference evidence="8" key="1">
    <citation type="submission" date="2016-11" db="EMBL/GenBank/DDBJ databases">
        <authorList>
            <person name="Varghese N."/>
            <person name="Submissions S."/>
        </authorList>
    </citation>
    <scope>NUCLEOTIDE SEQUENCE [LARGE SCALE GENOMIC DNA]</scope>
    <source>
        <strain evidence="8">DSM 14834</strain>
    </source>
</reference>
<evidence type="ECO:0000256" key="5">
    <source>
        <dbReference type="SAM" id="Phobius"/>
    </source>
</evidence>
<feature type="transmembrane region" description="Helical" evidence="5">
    <location>
        <begin position="123"/>
        <end position="141"/>
    </location>
</feature>
<dbReference type="STRING" id="213588.SAMN02745204_02229"/>
<dbReference type="AlphaFoldDB" id="A0A1M5AJT7"/>
<keyword evidence="8" id="KW-1185">Reference proteome</keyword>
<dbReference type="GO" id="GO:0016874">
    <property type="term" value="F:ligase activity"/>
    <property type="evidence" value="ECO:0007669"/>
    <property type="project" value="UniProtKB-KW"/>
</dbReference>
<dbReference type="Pfam" id="PF04932">
    <property type="entry name" value="Wzy_C"/>
    <property type="match status" value="1"/>
</dbReference>
<dbReference type="Proteomes" id="UP000242857">
    <property type="component" value="Unassembled WGS sequence"/>
</dbReference>
<evidence type="ECO:0000259" key="6">
    <source>
        <dbReference type="Pfam" id="PF04932"/>
    </source>
</evidence>
<sequence>MPVTEFARRLLLPAVSVLLVACWLGGGVTVDDTGLDLALALLALPVVLLATWLLLVEGASRWVQIGIALALAIALVPALQLLQIPDALWRLPPARQALAVDLTAAGVQVSPHWSLTPYASERGLWMLLPALAAFLAACALWPVQRRRLLQVMLGLVLFNVGFAFFQAGLPPDSDLRLYAFDNGFGGLLVNTNHQATACIIGMVLAVGLAAEAKLRALRGETRPHWHWMYLGLALFLLLMVPLSTSRAGMVIVLPALALAVFASDVVPLRRILRTPGRLLLAVAVVVLAVIGVRAGIGWMAVDQLDELRHVMRAAAMAIGATHAPWGSGVGSFVPAFEQAAPAALQLPNYVNHAHNEYAQWWMTTGWLGMLVLLLVLALLVAVAIRLARSQGRQAVLASACWVALVAVLAHSWVDYPLRTLTLMATCGALAGVMLAAVAEARPRAHRQTRLDGQSASQTIVPTDELGDFPAD</sequence>
<feature type="transmembrane region" description="Helical" evidence="5">
    <location>
        <begin position="148"/>
        <end position="169"/>
    </location>
</feature>
<feature type="transmembrane region" description="Helical" evidence="5">
    <location>
        <begin position="366"/>
        <end position="387"/>
    </location>
</feature>
<keyword evidence="4 5" id="KW-0472">Membrane</keyword>
<keyword evidence="7" id="KW-0436">Ligase</keyword>
<organism evidence="7 8">
    <name type="scientific">Thermomonas hydrothermalis</name>
    <dbReference type="NCBI Taxonomy" id="213588"/>
    <lineage>
        <taxon>Bacteria</taxon>
        <taxon>Pseudomonadati</taxon>
        <taxon>Pseudomonadota</taxon>
        <taxon>Gammaproteobacteria</taxon>
        <taxon>Lysobacterales</taxon>
        <taxon>Lysobacteraceae</taxon>
        <taxon>Thermomonas</taxon>
    </lineage>
</organism>
<name>A0A1M5AJT7_9GAMM</name>
<protein>
    <submittedName>
        <fullName evidence="7">O-antigen ligase</fullName>
    </submittedName>
</protein>
<dbReference type="OrthoDB" id="9783389at2"/>
<evidence type="ECO:0000256" key="2">
    <source>
        <dbReference type="ARBA" id="ARBA00022692"/>
    </source>
</evidence>
<dbReference type="InterPro" id="IPR007016">
    <property type="entry name" value="O-antigen_ligase-rel_domated"/>
</dbReference>
<feature type="transmembrane region" description="Helical" evidence="5">
    <location>
        <begin position="394"/>
        <end position="413"/>
    </location>
</feature>
<evidence type="ECO:0000313" key="8">
    <source>
        <dbReference type="Proteomes" id="UP000242857"/>
    </source>
</evidence>
<evidence type="ECO:0000256" key="3">
    <source>
        <dbReference type="ARBA" id="ARBA00022989"/>
    </source>
</evidence>
<keyword evidence="2 5" id="KW-0812">Transmembrane</keyword>
<accession>A0A1M5AJT7</accession>
<dbReference type="EMBL" id="FQUK01000056">
    <property type="protein sequence ID" value="SHF30570.1"/>
    <property type="molecule type" value="Genomic_DNA"/>
</dbReference>
<evidence type="ECO:0000256" key="1">
    <source>
        <dbReference type="ARBA" id="ARBA00004141"/>
    </source>
</evidence>
<dbReference type="PANTHER" id="PTHR37422:SF23">
    <property type="entry name" value="TEICHURONIC ACID BIOSYNTHESIS PROTEIN TUAE"/>
    <property type="match status" value="1"/>
</dbReference>
<feature type="transmembrane region" description="Helical" evidence="5">
    <location>
        <begin position="278"/>
        <end position="301"/>
    </location>
</feature>
<dbReference type="InterPro" id="IPR051533">
    <property type="entry name" value="WaaL-like"/>
</dbReference>
<dbReference type="GO" id="GO:0016020">
    <property type="term" value="C:membrane"/>
    <property type="evidence" value="ECO:0007669"/>
    <property type="project" value="UniProtKB-SubCell"/>
</dbReference>
<keyword evidence="3 5" id="KW-1133">Transmembrane helix</keyword>
<proteinExistence type="predicted"/>
<dbReference type="PANTHER" id="PTHR37422">
    <property type="entry name" value="TEICHURONIC ACID BIOSYNTHESIS PROTEIN TUAE"/>
    <property type="match status" value="1"/>
</dbReference>
<comment type="subcellular location">
    <subcellularLocation>
        <location evidence="1">Membrane</location>
        <topology evidence="1">Multi-pass membrane protein</topology>
    </subcellularLocation>
</comment>
<feature type="domain" description="O-antigen ligase-related" evidence="6">
    <location>
        <begin position="232"/>
        <end position="373"/>
    </location>
</feature>
<evidence type="ECO:0000256" key="4">
    <source>
        <dbReference type="ARBA" id="ARBA00023136"/>
    </source>
</evidence>
<evidence type="ECO:0000313" key="7">
    <source>
        <dbReference type="EMBL" id="SHF30570.1"/>
    </source>
</evidence>
<feature type="transmembrane region" description="Helical" evidence="5">
    <location>
        <begin position="62"/>
        <end position="82"/>
    </location>
</feature>
<feature type="transmembrane region" description="Helical" evidence="5">
    <location>
        <begin position="224"/>
        <end position="242"/>
    </location>
</feature>
<feature type="transmembrane region" description="Helical" evidence="5">
    <location>
        <begin position="419"/>
        <end position="438"/>
    </location>
</feature>
<feature type="transmembrane region" description="Helical" evidence="5">
    <location>
        <begin position="37"/>
        <end position="55"/>
    </location>
</feature>
<dbReference type="RefSeq" id="WP_072756609.1">
    <property type="nucleotide sequence ID" value="NZ_FQUK01000056.1"/>
</dbReference>
<gene>
    <name evidence="7" type="ORF">SAMN02745204_02229</name>
</gene>
<feature type="transmembrane region" description="Helical" evidence="5">
    <location>
        <begin position="248"/>
        <end position="266"/>
    </location>
</feature>